<reference evidence="3 4" key="1">
    <citation type="submission" date="2016-11" db="EMBL/GenBank/DDBJ databases">
        <authorList>
            <person name="Jaros S."/>
            <person name="Januszkiewicz K."/>
            <person name="Wedrychowicz H."/>
        </authorList>
    </citation>
    <scope>NUCLEOTIDE SEQUENCE [LARGE SCALE GENOMIC DNA]</scope>
    <source>
        <strain evidence="3 4">DSM 10502</strain>
    </source>
</reference>
<dbReference type="Gene3D" id="1.20.120.1200">
    <property type="entry name" value="NADH-ubiquinone/plastoquinone oxidoreductase chain 6, subunit NuoJ"/>
    <property type="match status" value="1"/>
</dbReference>
<keyword evidence="4" id="KW-1185">Reference proteome</keyword>
<comment type="subcellular location">
    <subcellularLocation>
        <location evidence="2">Cell membrane</location>
        <topology evidence="2">Multi-pass membrane protein</topology>
    </subcellularLocation>
</comment>
<organism evidence="3 4">
    <name type="scientific">Schwartzia succinivorans DSM 10502</name>
    <dbReference type="NCBI Taxonomy" id="1123243"/>
    <lineage>
        <taxon>Bacteria</taxon>
        <taxon>Bacillati</taxon>
        <taxon>Bacillota</taxon>
        <taxon>Negativicutes</taxon>
        <taxon>Selenomonadales</taxon>
        <taxon>Selenomonadaceae</taxon>
        <taxon>Schwartzia</taxon>
    </lineage>
</organism>
<dbReference type="GO" id="GO:0048038">
    <property type="term" value="F:quinone binding"/>
    <property type="evidence" value="ECO:0007669"/>
    <property type="project" value="UniProtKB-UniRule"/>
</dbReference>
<accession>A0A1M4UD54</accession>
<dbReference type="STRING" id="1123243.SAMN02745190_00614"/>
<evidence type="ECO:0000313" key="4">
    <source>
        <dbReference type="Proteomes" id="UP000184404"/>
    </source>
</evidence>
<feature type="transmembrane region" description="Helical" evidence="2">
    <location>
        <begin position="57"/>
        <end position="74"/>
    </location>
</feature>
<sequence length="192" mass="20416">MNELLKLVHGVVNWGMDTAESMNAGVLIDASVFYALMWVSVLAALGVVLCRNVVHSALLLTASFIGVGCLYIYMDSPFIGAVQFLVYGGAVAILIVMALMLTRRDDMAHSNLSRSLFCQAGAAVISGAFFLCISVASLMTQFREMSAELGDSVTGLADMMLTKYILPFEVAAVLLLIAMIGALVIAKGAHES</sequence>
<keyword evidence="2" id="KW-0520">NAD</keyword>
<evidence type="ECO:0000256" key="2">
    <source>
        <dbReference type="RuleBase" id="RU004429"/>
    </source>
</evidence>
<comment type="function">
    <text evidence="2">NDH-1 shuttles electrons from NADH, via FMN and iron-sulfur (Fe-S) centers, to quinones in the respiratory chain. Couples the redox reaction to proton translocation (for every two electrons transferred, four hydrogen ions are translocated across the cytoplasmic membrane), and thus conserves the redox energy in a proton gradient.</text>
</comment>
<feature type="transmembrane region" description="Helical" evidence="2">
    <location>
        <begin position="164"/>
        <end position="186"/>
    </location>
</feature>
<dbReference type="GO" id="GO:0008137">
    <property type="term" value="F:NADH dehydrogenase (ubiquinone) activity"/>
    <property type="evidence" value="ECO:0007669"/>
    <property type="project" value="UniProtKB-UniRule"/>
</dbReference>
<protein>
    <recommendedName>
        <fullName evidence="2">NADH-quinone oxidoreductase subunit J</fullName>
        <ecNumber evidence="2">7.1.1.-</ecNumber>
    </recommendedName>
</protein>
<keyword evidence="2" id="KW-0874">Quinone</keyword>
<feature type="transmembrane region" description="Helical" evidence="2">
    <location>
        <begin position="122"/>
        <end position="142"/>
    </location>
</feature>
<comment type="catalytic activity">
    <reaction evidence="2">
        <text>a quinone + NADH + 5 H(+)(in) = a quinol + NAD(+) + 4 H(+)(out)</text>
        <dbReference type="Rhea" id="RHEA:57888"/>
        <dbReference type="ChEBI" id="CHEBI:15378"/>
        <dbReference type="ChEBI" id="CHEBI:24646"/>
        <dbReference type="ChEBI" id="CHEBI:57540"/>
        <dbReference type="ChEBI" id="CHEBI:57945"/>
        <dbReference type="ChEBI" id="CHEBI:132124"/>
    </reaction>
</comment>
<dbReference type="InterPro" id="IPR001457">
    <property type="entry name" value="NADH_UbQ/plastoQ_OxRdtase_su6"/>
</dbReference>
<dbReference type="InterPro" id="IPR042106">
    <property type="entry name" value="Nuo/plastoQ_OxRdtase_6_NuoJ"/>
</dbReference>
<evidence type="ECO:0000313" key="3">
    <source>
        <dbReference type="EMBL" id="SHE54669.1"/>
    </source>
</evidence>
<feature type="transmembrane region" description="Helical" evidence="2">
    <location>
        <begin position="32"/>
        <end position="50"/>
    </location>
</feature>
<dbReference type="Proteomes" id="UP000184404">
    <property type="component" value="Unassembled WGS sequence"/>
</dbReference>
<dbReference type="EC" id="7.1.1.-" evidence="2"/>
<keyword evidence="2" id="KW-1003">Cell membrane</keyword>
<dbReference type="Pfam" id="PF00499">
    <property type="entry name" value="Oxidored_q3"/>
    <property type="match status" value="1"/>
</dbReference>
<dbReference type="EMBL" id="FQUG01000003">
    <property type="protein sequence ID" value="SHE54669.1"/>
    <property type="molecule type" value="Genomic_DNA"/>
</dbReference>
<dbReference type="PANTHER" id="PTHR33269">
    <property type="entry name" value="NADH-UBIQUINONE OXIDOREDUCTASE CHAIN 6"/>
    <property type="match status" value="1"/>
</dbReference>
<dbReference type="RefSeq" id="WP_234988226.1">
    <property type="nucleotide sequence ID" value="NZ_FQUG01000003.1"/>
</dbReference>
<dbReference type="PANTHER" id="PTHR33269:SF17">
    <property type="entry name" value="NADH-UBIQUINONE OXIDOREDUCTASE CHAIN 6"/>
    <property type="match status" value="1"/>
</dbReference>
<dbReference type="GO" id="GO:0005886">
    <property type="term" value="C:plasma membrane"/>
    <property type="evidence" value="ECO:0007669"/>
    <property type="project" value="UniProtKB-SubCell"/>
</dbReference>
<dbReference type="AlphaFoldDB" id="A0A1M4UD54"/>
<feature type="transmembrane region" description="Helical" evidence="2">
    <location>
        <begin position="80"/>
        <end position="101"/>
    </location>
</feature>
<comment type="similarity">
    <text evidence="1 2">Belongs to the complex I subunit 6 family.</text>
</comment>
<keyword evidence="2" id="KW-1133">Transmembrane helix</keyword>
<proteinExistence type="inferred from homology"/>
<name>A0A1M4UD54_9FIRM</name>
<evidence type="ECO:0000256" key="1">
    <source>
        <dbReference type="ARBA" id="ARBA00005698"/>
    </source>
</evidence>
<gene>
    <name evidence="3" type="ORF">SAMN02745190_00614</name>
</gene>
<keyword evidence="2" id="KW-0812">Transmembrane</keyword>
<keyword evidence="2" id="KW-0472">Membrane</keyword>